<dbReference type="SMART" id="SM00409">
    <property type="entry name" value="IG"/>
    <property type="match status" value="5"/>
</dbReference>
<evidence type="ECO:0000256" key="1">
    <source>
        <dbReference type="ARBA" id="ARBA00004479"/>
    </source>
</evidence>
<dbReference type="EMBL" id="JADBJN010000001">
    <property type="protein sequence ID" value="KAG5684458.1"/>
    <property type="molecule type" value="Genomic_DNA"/>
</dbReference>
<dbReference type="InterPro" id="IPR003598">
    <property type="entry name" value="Ig_sub2"/>
</dbReference>
<dbReference type="InterPro" id="IPR036179">
    <property type="entry name" value="Ig-like_dom_sf"/>
</dbReference>
<dbReference type="GO" id="GO:0005911">
    <property type="term" value="C:cell-cell junction"/>
    <property type="evidence" value="ECO:0007669"/>
    <property type="project" value="TreeGrafter"/>
</dbReference>
<dbReference type="PROSITE" id="PS50835">
    <property type="entry name" value="IG_LIKE"/>
    <property type="match status" value="5"/>
</dbReference>
<name>A0A9J6CQ62_POLVA</name>
<dbReference type="InterPro" id="IPR013783">
    <property type="entry name" value="Ig-like_fold"/>
</dbReference>
<proteinExistence type="predicted"/>
<protein>
    <recommendedName>
        <fullName evidence="13">Ig-like domain-containing protein</fullName>
    </recommendedName>
</protein>
<gene>
    <name evidence="14" type="ORF">PVAND_013692</name>
</gene>
<organism evidence="14 15">
    <name type="scientific">Polypedilum vanderplanki</name>
    <name type="common">Sleeping chironomid midge</name>
    <dbReference type="NCBI Taxonomy" id="319348"/>
    <lineage>
        <taxon>Eukaryota</taxon>
        <taxon>Metazoa</taxon>
        <taxon>Ecdysozoa</taxon>
        <taxon>Arthropoda</taxon>
        <taxon>Hexapoda</taxon>
        <taxon>Insecta</taxon>
        <taxon>Pterygota</taxon>
        <taxon>Neoptera</taxon>
        <taxon>Endopterygota</taxon>
        <taxon>Diptera</taxon>
        <taxon>Nematocera</taxon>
        <taxon>Chironomoidea</taxon>
        <taxon>Chironomidae</taxon>
        <taxon>Chironominae</taxon>
        <taxon>Polypedilum</taxon>
        <taxon>Polypedilum</taxon>
    </lineage>
</organism>
<feature type="signal peptide" evidence="12">
    <location>
        <begin position="1"/>
        <end position="24"/>
    </location>
</feature>
<dbReference type="CDD" id="cd00096">
    <property type="entry name" value="Ig"/>
    <property type="match status" value="1"/>
</dbReference>
<keyword evidence="9" id="KW-0393">Immunoglobulin domain</keyword>
<accession>A0A9J6CQ62</accession>
<keyword evidence="4" id="KW-0677">Repeat</keyword>
<evidence type="ECO:0000313" key="15">
    <source>
        <dbReference type="Proteomes" id="UP001107558"/>
    </source>
</evidence>
<dbReference type="InterPro" id="IPR003599">
    <property type="entry name" value="Ig_sub"/>
</dbReference>
<feature type="chain" id="PRO_5039933789" description="Ig-like domain-containing protein" evidence="12">
    <location>
        <begin position="25"/>
        <end position="845"/>
    </location>
</feature>
<feature type="compositionally biased region" description="Low complexity" evidence="10">
    <location>
        <begin position="779"/>
        <end position="795"/>
    </location>
</feature>
<evidence type="ECO:0000259" key="13">
    <source>
        <dbReference type="PROSITE" id="PS50835"/>
    </source>
</evidence>
<dbReference type="AlphaFoldDB" id="A0A9J6CQ62"/>
<keyword evidence="2 11" id="KW-0812">Transmembrane</keyword>
<evidence type="ECO:0000256" key="6">
    <source>
        <dbReference type="ARBA" id="ARBA00023136"/>
    </source>
</evidence>
<dbReference type="InterPro" id="IPR051275">
    <property type="entry name" value="Cell_adhesion_signaling"/>
</dbReference>
<keyword evidence="7" id="KW-1015">Disulfide bond</keyword>
<evidence type="ECO:0000256" key="11">
    <source>
        <dbReference type="SAM" id="Phobius"/>
    </source>
</evidence>
<evidence type="ECO:0000256" key="12">
    <source>
        <dbReference type="SAM" id="SignalP"/>
    </source>
</evidence>
<evidence type="ECO:0000256" key="10">
    <source>
        <dbReference type="SAM" id="MobiDB-lite"/>
    </source>
</evidence>
<keyword evidence="6 11" id="KW-0472">Membrane</keyword>
<dbReference type="Proteomes" id="UP001107558">
    <property type="component" value="Chromosome 1"/>
</dbReference>
<keyword evidence="5 11" id="KW-1133">Transmembrane helix</keyword>
<comment type="subcellular location">
    <subcellularLocation>
        <location evidence="1">Membrane</location>
        <topology evidence="1">Single-pass type I membrane protein</topology>
    </subcellularLocation>
</comment>
<dbReference type="PANTHER" id="PTHR11640">
    <property type="entry name" value="NEPHRIN"/>
    <property type="match status" value="1"/>
</dbReference>
<evidence type="ECO:0000256" key="5">
    <source>
        <dbReference type="ARBA" id="ARBA00022989"/>
    </source>
</evidence>
<dbReference type="FunFam" id="2.60.40.10:FF:000077">
    <property type="entry name" value="Kirre like nephrin family adhesion molecule 3"/>
    <property type="match status" value="1"/>
</dbReference>
<comment type="caution">
    <text evidence="14">The sequence shown here is derived from an EMBL/GenBank/DDBJ whole genome shotgun (WGS) entry which is preliminary data.</text>
</comment>
<dbReference type="OrthoDB" id="6413693at2759"/>
<feature type="domain" description="Ig-like" evidence="13">
    <location>
        <begin position="143"/>
        <end position="238"/>
    </location>
</feature>
<reference evidence="14" key="1">
    <citation type="submission" date="2021-03" db="EMBL/GenBank/DDBJ databases">
        <title>Chromosome level genome of the anhydrobiotic midge Polypedilum vanderplanki.</title>
        <authorList>
            <person name="Yoshida Y."/>
            <person name="Kikawada T."/>
            <person name="Gusev O."/>
        </authorList>
    </citation>
    <scope>NUCLEOTIDE SEQUENCE</scope>
    <source>
        <strain evidence="14">NIAS01</strain>
        <tissue evidence="14">Whole body or cell culture</tissue>
    </source>
</reference>
<dbReference type="InterPro" id="IPR007110">
    <property type="entry name" value="Ig-like_dom"/>
</dbReference>
<dbReference type="GO" id="GO:0005886">
    <property type="term" value="C:plasma membrane"/>
    <property type="evidence" value="ECO:0007669"/>
    <property type="project" value="TreeGrafter"/>
</dbReference>
<evidence type="ECO:0000256" key="7">
    <source>
        <dbReference type="ARBA" id="ARBA00023157"/>
    </source>
</evidence>
<evidence type="ECO:0000313" key="14">
    <source>
        <dbReference type="EMBL" id="KAG5684458.1"/>
    </source>
</evidence>
<dbReference type="GO" id="GO:0098609">
    <property type="term" value="P:cell-cell adhesion"/>
    <property type="evidence" value="ECO:0007669"/>
    <property type="project" value="TreeGrafter"/>
</dbReference>
<dbReference type="PANTHER" id="PTHR11640:SF31">
    <property type="entry name" value="IRREGULAR CHIASM C-ROUGHEST PROTEIN-RELATED"/>
    <property type="match status" value="1"/>
</dbReference>
<dbReference type="Pfam" id="PF07679">
    <property type="entry name" value="I-set"/>
    <property type="match status" value="1"/>
</dbReference>
<dbReference type="Gene3D" id="2.60.40.10">
    <property type="entry name" value="Immunoglobulins"/>
    <property type="match status" value="5"/>
</dbReference>
<dbReference type="SUPFAM" id="SSF48726">
    <property type="entry name" value="Immunoglobulin"/>
    <property type="match status" value="4"/>
</dbReference>
<keyword evidence="3 12" id="KW-0732">Signal</keyword>
<feature type="domain" description="Ig-like" evidence="13">
    <location>
        <begin position="37"/>
        <end position="135"/>
    </location>
</feature>
<keyword evidence="8" id="KW-0325">Glycoprotein</keyword>
<evidence type="ECO:0000256" key="9">
    <source>
        <dbReference type="ARBA" id="ARBA00023319"/>
    </source>
</evidence>
<dbReference type="GO" id="GO:0050839">
    <property type="term" value="F:cell adhesion molecule binding"/>
    <property type="evidence" value="ECO:0007669"/>
    <property type="project" value="TreeGrafter"/>
</dbReference>
<evidence type="ECO:0000256" key="3">
    <source>
        <dbReference type="ARBA" id="ARBA00022729"/>
    </source>
</evidence>
<sequence length="845" mass="92199">MFSITRVLLIVLHITVLLKSFIDARQTNNNNHEKFGQRFAMEPQDQTAIVGSRVTLPCRVVAKVGIIQWTKNGFGLGQHRNISGYDRYSMVGSDEEGDFSLDIFPVMLDDDAEYQCQVSPAKRQAGLRSHKAKLTILVPPDSPKITQGSHILTTEDREIELECVSKGGKPPAEITWIDGLGNVIQDGIEYMSQQMENSKLFEARSVLKFTPKKEHHNTTFTCQAQNTADRTYKSAKIALEVKFAPKVTVSVISNTLGNGRIPEGAEVRLACHAEANPSEVYYKWFINDEPIIGDHSTELIIPSINRTFHDSIVKCEVTNIVGKSEDSETLDISYAPVFKIRPKSVEADEGESVTLSCDVDGNPIPEIVWIYSGHDRVVSTSPNLTITVTQDTIGGYFCKASVPGYPDIVEQATVYLKGVPTITSARRQFGTPGDTVQIECIAFSIPKARFVSWSFNGRDINNSSGNEEYKIQEETLPYGVKSILVIERSAVKHFGRYNCTVINDYGSDLLEIELNGESKYNSQLFFICFGAAISFIILIILVLMWLMCAKKTKKKLPPADVIPDHHNYIGKGCKESDCSSNKSDMKINRENEYLETCSANDLSATKIPLNTFGSSLTSTMPDFRYSGDFTDSFGQLQTTKLGINNNGYIPYVDYNRDYTPPPSLTLKPTNTSTSLSNHLIIGTSTAAPTITSASIVGISTGTITNGTYSLTRHRPLDKLLQNGLPNNTATLPNGLINQSLLNIDPRYSATYGNPYLKHSPLVSSNTANPAITPAPPPYSNSRGSNSNSSFSSSTTISNVNGGGSIVGIGATLTASSASNASQTPSPSGQFIMSSAATKVGLATHV</sequence>
<feature type="domain" description="Ig-like" evidence="13">
    <location>
        <begin position="336"/>
        <end position="415"/>
    </location>
</feature>
<dbReference type="Pfam" id="PF08205">
    <property type="entry name" value="C2-set_2"/>
    <property type="match status" value="1"/>
</dbReference>
<feature type="transmembrane region" description="Helical" evidence="11">
    <location>
        <begin position="524"/>
        <end position="546"/>
    </location>
</feature>
<evidence type="ECO:0000256" key="2">
    <source>
        <dbReference type="ARBA" id="ARBA00022692"/>
    </source>
</evidence>
<dbReference type="InterPro" id="IPR013098">
    <property type="entry name" value="Ig_I-set"/>
</dbReference>
<dbReference type="SMART" id="SM00408">
    <property type="entry name" value="IGc2"/>
    <property type="match status" value="5"/>
</dbReference>
<feature type="region of interest" description="Disordered" evidence="10">
    <location>
        <begin position="766"/>
        <end position="795"/>
    </location>
</feature>
<feature type="domain" description="Ig-like" evidence="13">
    <location>
        <begin position="245"/>
        <end position="333"/>
    </location>
</feature>
<evidence type="ECO:0000256" key="8">
    <source>
        <dbReference type="ARBA" id="ARBA00023180"/>
    </source>
</evidence>
<feature type="domain" description="Ig-like" evidence="13">
    <location>
        <begin position="420"/>
        <end position="515"/>
    </location>
</feature>
<dbReference type="InterPro" id="IPR013162">
    <property type="entry name" value="CD80_C2-set"/>
</dbReference>
<keyword evidence="15" id="KW-1185">Reference proteome</keyword>
<evidence type="ECO:0000256" key="4">
    <source>
        <dbReference type="ARBA" id="ARBA00022737"/>
    </source>
</evidence>
<dbReference type="Pfam" id="PF13927">
    <property type="entry name" value="Ig_3"/>
    <property type="match status" value="2"/>
</dbReference>